<comment type="cofactor">
    <cofactor evidence="1">
        <name>[4Fe-4S] cluster</name>
        <dbReference type="ChEBI" id="CHEBI:49883"/>
    </cofactor>
</comment>
<dbReference type="Proteomes" id="UP000572268">
    <property type="component" value="Unassembled WGS sequence"/>
</dbReference>
<keyword evidence="4" id="KW-0963">Cytoplasm</keyword>
<dbReference type="CDD" id="cd01335">
    <property type="entry name" value="Radical_SAM"/>
    <property type="match status" value="1"/>
</dbReference>
<dbReference type="EMBL" id="JABANN010000909">
    <property type="protein sequence ID" value="KAF4652497.1"/>
    <property type="molecule type" value="Genomic_DNA"/>
</dbReference>
<evidence type="ECO:0000256" key="5">
    <source>
        <dbReference type="ARBA" id="ARBA00022603"/>
    </source>
</evidence>
<dbReference type="SFLD" id="SFLDS00029">
    <property type="entry name" value="Radical_SAM"/>
    <property type="match status" value="1"/>
</dbReference>
<dbReference type="GO" id="GO:0008173">
    <property type="term" value="F:RNA methyltransferase activity"/>
    <property type="evidence" value="ECO:0007669"/>
    <property type="project" value="InterPro"/>
</dbReference>
<dbReference type="InterPro" id="IPR058240">
    <property type="entry name" value="rSAM_sf"/>
</dbReference>
<reference evidence="14 15" key="1">
    <citation type="submission" date="2020-04" db="EMBL/GenBank/DDBJ databases">
        <title>Perkinsus olseni comparative genomics.</title>
        <authorList>
            <person name="Bogema D.R."/>
        </authorList>
    </citation>
    <scope>NUCLEOTIDE SEQUENCE [LARGE SCALE GENOMIC DNA]</scope>
    <source>
        <strain evidence="13">ATCC PRA-179</strain>
        <strain evidence="12">ATCC PRA-31</strain>
    </source>
</reference>
<gene>
    <name evidence="12" type="ORF">FOL46_009701</name>
    <name evidence="13" type="ORF">FOZ61_003732</name>
</gene>
<dbReference type="GO" id="GO:0046872">
    <property type="term" value="F:metal ion binding"/>
    <property type="evidence" value="ECO:0007669"/>
    <property type="project" value="UniProtKB-KW"/>
</dbReference>
<dbReference type="PROSITE" id="PS51918">
    <property type="entry name" value="RADICAL_SAM"/>
    <property type="match status" value="1"/>
</dbReference>
<keyword evidence="6" id="KW-0808">Transferase</keyword>
<keyword evidence="7" id="KW-0949">S-adenosyl-L-methionine</keyword>
<dbReference type="PANTHER" id="PTHR30544">
    <property type="entry name" value="23S RRNA METHYLTRANSFERASE"/>
    <property type="match status" value="1"/>
</dbReference>
<accession>A0A7J6L004</accession>
<dbReference type="EMBL" id="JABAHT010000218">
    <property type="protein sequence ID" value="KAF4660826.1"/>
    <property type="molecule type" value="Genomic_DNA"/>
</dbReference>
<evidence type="ECO:0000256" key="8">
    <source>
        <dbReference type="ARBA" id="ARBA00022723"/>
    </source>
</evidence>
<dbReference type="PANTHER" id="PTHR30544:SF5">
    <property type="entry name" value="RADICAL SAM CORE DOMAIN-CONTAINING PROTEIN"/>
    <property type="match status" value="1"/>
</dbReference>
<evidence type="ECO:0000256" key="7">
    <source>
        <dbReference type="ARBA" id="ARBA00022691"/>
    </source>
</evidence>
<comment type="subcellular location">
    <subcellularLocation>
        <location evidence="2">Cytoplasm</location>
    </subcellularLocation>
</comment>
<feature type="domain" description="Radical SAM core" evidence="11">
    <location>
        <begin position="123"/>
        <end position="356"/>
    </location>
</feature>
<dbReference type="OrthoDB" id="538249at2759"/>
<evidence type="ECO:0000313" key="12">
    <source>
        <dbReference type="EMBL" id="KAF4652497.1"/>
    </source>
</evidence>
<dbReference type="GO" id="GO:0005737">
    <property type="term" value="C:cytoplasm"/>
    <property type="evidence" value="ECO:0007669"/>
    <property type="project" value="UniProtKB-SubCell"/>
</dbReference>
<dbReference type="InterPro" id="IPR013785">
    <property type="entry name" value="Aldolase_TIM"/>
</dbReference>
<evidence type="ECO:0000256" key="6">
    <source>
        <dbReference type="ARBA" id="ARBA00022679"/>
    </source>
</evidence>
<sequence>MNAVKAQQMAPTAAARIQESKHIPRHAMVWSKRLTEIVECLEKERTPEWQIGLVIQDVFKKGASSPSAINRVPQAVRNVLSARFGESLSPLRVLEQGSADFAHKFLLESRQDGGKIEAVGLDFRSHTSLCVSSQIGCAFNCSFCATGKLGLKRQLSVDEIVGQVLTFRATGNVVDSVSFMGMGEPLANPKIFNAISVLTDPQLVGLSARRMSISTIGIIPGLVKLTELHPQANVAYSLHSPFPEEREKIMPIQKVYPFAKVFDVLDDRIKRTGRRIWISYLLLKGINDTERHARALAQLIKDRPKQTSYLYHVNLLPYNEARDVSTAFKRCEDWNQFQAILNNEGITTSFRNSFGRSIDAACGQLYATYEAKNALKSKPV</sequence>
<dbReference type="InterPro" id="IPR040072">
    <property type="entry name" value="Methyltransferase_A"/>
</dbReference>
<dbReference type="InterPro" id="IPR007197">
    <property type="entry name" value="rSAM"/>
</dbReference>
<dbReference type="GO" id="GO:0030488">
    <property type="term" value="P:tRNA methylation"/>
    <property type="evidence" value="ECO:0007669"/>
    <property type="project" value="TreeGrafter"/>
</dbReference>
<dbReference type="AlphaFoldDB" id="A0A7J6L004"/>
<proteinExistence type="predicted"/>
<dbReference type="SUPFAM" id="SSF102114">
    <property type="entry name" value="Radical SAM enzymes"/>
    <property type="match status" value="1"/>
</dbReference>
<protein>
    <recommendedName>
        <fullName evidence="11">Radical SAM core domain-containing protein</fullName>
    </recommendedName>
</protein>
<evidence type="ECO:0000256" key="9">
    <source>
        <dbReference type="ARBA" id="ARBA00023004"/>
    </source>
</evidence>
<dbReference type="Gene3D" id="3.20.20.70">
    <property type="entry name" value="Aldolase class I"/>
    <property type="match status" value="1"/>
</dbReference>
<dbReference type="InterPro" id="IPR004383">
    <property type="entry name" value="rRNA_lsu_MTrfase_RlmN/Cfr"/>
</dbReference>
<evidence type="ECO:0000313" key="15">
    <source>
        <dbReference type="Proteomes" id="UP000572268"/>
    </source>
</evidence>
<keyword evidence="9" id="KW-0408">Iron</keyword>
<name>A0A7J6L004_PEROL</name>
<dbReference type="PIRSF" id="PIRSF006004">
    <property type="entry name" value="CHP00048"/>
    <property type="match status" value="1"/>
</dbReference>
<keyword evidence="3" id="KW-0004">4Fe-4S</keyword>
<evidence type="ECO:0000313" key="14">
    <source>
        <dbReference type="Proteomes" id="UP000570595"/>
    </source>
</evidence>
<keyword evidence="8" id="KW-0479">Metal-binding</keyword>
<dbReference type="SFLD" id="SFLDG01062">
    <property type="entry name" value="methyltransferase_(Class_A)"/>
    <property type="match status" value="1"/>
</dbReference>
<evidence type="ECO:0000256" key="2">
    <source>
        <dbReference type="ARBA" id="ARBA00004496"/>
    </source>
</evidence>
<evidence type="ECO:0000256" key="10">
    <source>
        <dbReference type="ARBA" id="ARBA00023014"/>
    </source>
</evidence>
<dbReference type="GO" id="GO:0070475">
    <property type="term" value="P:rRNA base methylation"/>
    <property type="evidence" value="ECO:0007669"/>
    <property type="project" value="TreeGrafter"/>
</dbReference>
<dbReference type="SFLD" id="SFLDF00275">
    <property type="entry name" value="adenosine_C2_methyltransferase"/>
    <property type="match status" value="1"/>
</dbReference>
<keyword evidence="5" id="KW-0489">Methyltransferase</keyword>
<evidence type="ECO:0000256" key="4">
    <source>
        <dbReference type="ARBA" id="ARBA00022490"/>
    </source>
</evidence>
<dbReference type="GO" id="GO:0051539">
    <property type="term" value="F:4 iron, 4 sulfur cluster binding"/>
    <property type="evidence" value="ECO:0007669"/>
    <property type="project" value="UniProtKB-KW"/>
</dbReference>
<dbReference type="Proteomes" id="UP000570595">
    <property type="component" value="Unassembled WGS sequence"/>
</dbReference>
<evidence type="ECO:0000259" key="11">
    <source>
        <dbReference type="PROSITE" id="PS51918"/>
    </source>
</evidence>
<evidence type="ECO:0000313" key="13">
    <source>
        <dbReference type="EMBL" id="KAF4660826.1"/>
    </source>
</evidence>
<organism evidence="12 15">
    <name type="scientific">Perkinsus olseni</name>
    <name type="common">Perkinsus atlanticus</name>
    <dbReference type="NCBI Taxonomy" id="32597"/>
    <lineage>
        <taxon>Eukaryota</taxon>
        <taxon>Sar</taxon>
        <taxon>Alveolata</taxon>
        <taxon>Perkinsozoa</taxon>
        <taxon>Perkinsea</taxon>
        <taxon>Perkinsida</taxon>
        <taxon>Perkinsidae</taxon>
        <taxon>Perkinsus</taxon>
    </lineage>
</organism>
<dbReference type="Pfam" id="PF04055">
    <property type="entry name" value="Radical_SAM"/>
    <property type="match status" value="1"/>
</dbReference>
<evidence type="ECO:0000256" key="3">
    <source>
        <dbReference type="ARBA" id="ARBA00022485"/>
    </source>
</evidence>
<keyword evidence="10" id="KW-0411">Iron-sulfur</keyword>
<comment type="caution">
    <text evidence="12">The sequence shown here is derived from an EMBL/GenBank/DDBJ whole genome shotgun (WGS) entry which is preliminary data.</text>
</comment>
<evidence type="ECO:0000256" key="1">
    <source>
        <dbReference type="ARBA" id="ARBA00001966"/>
    </source>
</evidence>